<dbReference type="InterPro" id="IPR006311">
    <property type="entry name" value="TAT_signal"/>
</dbReference>
<keyword evidence="8 10" id="KW-0456">Lyase</keyword>
<dbReference type="HOGENOM" id="CLU_039326_0_2_5"/>
<evidence type="ECO:0000313" key="12">
    <source>
        <dbReference type="EMBL" id="AHB49397.1"/>
    </source>
</evidence>
<evidence type="ECO:0000256" key="9">
    <source>
        <dbReference type="ARBA" id="ARBA00048348"/>
    </source>
</evidence>
<evidence type="ECO:0000256" key="8">
    <source>
        <dbReference type="ARBA" id="ARBA00023239"/>
    </source>
</evidence>
<dbReference type="PROSITE" id="PS00162">
    <property type="entry name" value="ALPHA_CA_1"/>
    <property type="match status" value="1"/>
</dbReference>
<dbReference type="STRING" id="1029756.W911_14960"/>
<evidence type="ECO:0000313" key="13">
    <source>
        <dbReference type="Proteomes" id="UP000018542"/>
    </source>
</evidence>
<evidence type="ECO:0000256" key="5">
    <source>
        <dbReference type="ARBA" id="ARBA00014628"/>
    </source>
</evidence>
<dbReference type="RefSeq" id="WP_023788299.1">
    <property type="nucleotide sequence ID" value="NC_022997.1"/>
</dbReference>
<dbReference type="PANTHER" id="PTHR18952:SF265">
    <property type="entry name" value="CARBONIC ANHYDRASE"/>
    <property type="match status" value="1"/>
</dbReference>
<keyword evidence="6 10" id="KW-0479">Metal-binding</keyword>
<feature type="signal peptide" evidence="10">
    <location>
        <begin position="1"/>
        <end position="27"/>
    </location>
</feature>
<dbReference type="SUPFAM" id="SSF51069">
    <property type="entry name" value="Carbonic anhydrase"/>
    <property type="match status" value="1"/>
</dbReference>
<feature type="domain" description="Alpha-carbonic anhydrase" evidence="11">
    <location>
        <begin position="32"/>
        <end position="254"/>
    </location>
</feature>
<dbReference type="PATRIC" id="fig|1029756.8.peg.3117"/>
<dbReference type="InterPro" id="IPR001148">
    <property type="entry name" value="CA_dom"/>
</dbReference>
<comment type="function">
    <text evidence="2 10">Reversible hydration of carbon dioxide.</text>
</comment>
<dbReference type="EMBL" id="CP006912">
    <property type="protein sequence ID" value="AHB49397.1"/>
    <property type="molecule type" value="Genomic_DNA"/>
</dbReference>
<evidence type="ECO:0000256" key="1">
    <source>
        <dbReference type="ARBA" id="ARBA00001947"/>
    </source>
</evidence>
<dbReference type="InterPro" id="IPR036398">
    <property type="entry name" value="CA_dom_sf"/>
</dbReference>
<dbReference type="PROSITE" id="PS51318">
    <property type="entry name" value="TAT"/>
    <property type="match status" value="1"/>
</dbReference>
<dbReference type="CDD" id="cd03124">
    <property type="entry name" value="alpha_CA_prokaryotic_like"/>
    <property type="match status" value="1"/>
</dbReference>
<keyword evidence="13" id="KW-1185">Reference proteome</keyword>
<organism evidence="12 13">
    <name type="scientific">Hyphomicrobium nitrativorans NL23</name>
    <dbReference type="NCBI Taxonomy" id="1029756"/>
    <lineage>
        <taxon>Bacteria</taxon>
        <taxon>Pseudomonadati</taxon>
        <taxon>Pseudomonadota</taxon>
        <taxon>Alphaproteobacteria</taxon>
        <taxon>Hyphomicrobiales</taxon>
        <taxon>Hyphomicrobiaceae</taxon>
        <taxon>Hyphomicrobium</taxon>
    </lineage>
</organism>
<evidence type="ECO:0000259" key="11">
    <source>
        <dbReference type="PROSITE" id="PS51144"/>
    </source>
</evidence>
<dbReference type="InterPro" id="IPR023561">
    <property type="entry name" value="Carbonic_anhydrase_a-class"/>
</dbReference>
<dbReference type="KEGG" id="hni:W911_14960"/>
<evidence type="ECO:0000256" key="2">
    <source>
        <dbReference type="ARBA" id="ARBA00002904"/>
    </source>
</evidence>
<dbReference type="EC" id="4.2.1.1" evidence="4 10"/>
<keyword evidence="10" id="KW-0732">Signal</keyword>
<feature type="chain" id="PRO_5025073530" description="Carbonic anhydrase" evidence="10">
    <location>
        <begin position="28"/>
        <end position="256"/>
    </location>
</feature>
<dbReference type="PANTHER" id="PTHR18952">
    <property type="entry name" value="CARBONIC ANHYDRASE"/>
    <property type="match status" value="1"/>
</dbReference>
<comment type="catalytic activity">
    <reaction evidence="9 10">
        <text>hydrogencarbonate + H(+) = CO2 + H2O</text>
        <dbReference type="Rhea" id="RHEA:10748"/>
        <dbReference type="ChEBI" id="CHEBI:15377"/>
        <dbReference type="ChEBI" id="CHEBI:15378"/>
        <dbReference type="ChEBI" id="CHEBI:16526"/>
        <dbReference type="ChEBI" id="CHEBI:17544"/>
        <dbReference type="EC" id="4.2.1.1"/>
    </reaction>
</comment>
<dbReference type="GO" id="GO:0004089">
    <property type="term" value="F:carbonate dehydratase activity"/>
    <property type="evidence" value="ECO:0007669"/>
    <property type="project" value="UniProtKB-UniRule"/>
</dbReference>
<evidence type="ECO:0000256" key="6">
    <source>
        <dbReference type="ARBA" id="ARBA00022723"/>
    </source>
</evidence>
<evidence type="ECO:0000256" key="10">
    <source>
        <dbReference type="RuleBase" id="RU367011"/>
    </source>
</evidence>
<dbReference type="AlphaFoldDB" id="V5SFX3"/>
<dbReference type="InterPro" id="IPR041891">
    <property type="entry name" value="Alpha_CA_prokaryot-like"/>
</dbReference>
<keyword evidence="7 10" id="KW-0862">Zinc</keyword>
<gene>
    <name evidence="12" type="ORF">W911_14960</name>
</gene>
<dbReference type="Proteomes" id="UP000018542">
    <property type="component" value="Chromosome"/>
</dbReference>
<dbReference type="Gene3D" id="3.10.200.10">
    <property type="entry name" value="Alpha carbonic anhydrase"/>
    <property type="match status" value="1"/>
</dbReference>
<protein>
    <recommendedName>
        <fullName evidence="5 10">Carbonic anhydrase</fullName>
        <ecNumber evidence="4 10">4.2.1.1</ecNumber>
    </recommendedName>
</protein>
<dbReference type="PROSITE" id="PS51144">
    <property type="entry name" value="ALPHA_CA_2"/>
    <property type="match status" value="1"/>
</dbReference>
<reference evidence="12 13" key="1">
    <citation type="journal article" date="2014" name="Genome Announc.">
        <title>Complete Genome Sequence of Hyphomicrobium nitrativorans Strain NL23, a Denitrifying Bacterium Isolated from Biofilm of a Methanol-Fed Denitrification System Treating Seawater at the Montreal Biodome.</title>
        <authorList>
            <person name="Martineau C."/>
            <person name="Villeneuve C."/>
            <person name="Mauffrey F."/>
            <person name="Villemur R."/>
        </authorList>
    </citation>
    <scope>NUCLEOTIDE SEQUENCE [LARGE SCALE GENOMIC DNA]</scope>
    <source>
        <strain evidence="12">NL23</strain>
    </source>
</reference>
<comment type="cofactor">
    <cofactor evidence="1 10">
        <name>Zn(2+)</name>
        <dbReference type="ChEBI" id="CHEBI:29105"/>
    </cofactor>
</comment>
<sequence length="256" mass="27275">MAIERRAFLRLAAAGCACCAVPGLMSAQGEGHAWTYEGASGPDHWGTLSPDFKTCSLGLQQTPIDLSNAAAGDAGALGFDYRPLPLRIVNNGHTIQLNADRGSALTIGETRYELVQMHFHHPSEHLVDGRAYDMEAHLVHRSEAGDLAVVGVFIEKGAHNDALAAIFDAMPANEGPEMSVEGAFDPLAVLPSGRAAFRYSGSLTTPPCSEGLAWTVFREPITASPEQIRAFAALFPNNARPVQPMNERVLIESGGL</sequence>
<dbReference type="GO" id="GO:0008270">
    <property type="term" value="F:zinc ion binding"/>
    <property type="evidence" value="ECO:0007669"/>
    <property type="project" value="UniProtKB-UniRule"/>
</dbReference>
<name>V5SFX3_9HYPH</name>
<evidence type="ECO:0000256" key="7">
    <source>
        <dbReference type="ARBA" id="ARBA00022833"/>
    </source>
</evidence>
<evidence type="ECO:0000256" key="4">
    <source>
        <dbReference type="ARBA" id="ARBA00012925"/>
    </source>
</evidence>
<proteinExistence type="inferred from homology"/>
<dbReference type="InterPro" id="IPR018338">
    <property type="entry name" value="Carbonic_anhydrase_a-class_CS"/>
</dbReference>
<evidence type="ECO:0000256" key="3">
    <source>
        <dbReference type="ARBA" id="ARBA00010718"/>
    </source>
</evidence>
<comment type="similarity">
    <text evidence="3 10">Belongs to the alpha-carbonic anhydrase family.</text>
</comment>
<dbReference type="SMART" id="SM01057">
    <property type="entry name" value="Carb_anhydrase"/>
    <property type="match status" value="1"/>
</dbReference>
<accession>V5SFX3</accession>
<dbReference type="Pfam" id="PF00194">
    <property type="entry name" value="Carb_anhydrase"/>
    <property type="match status" value="1"/>
</dbReference>